<accession>A0A0H2R5S9</accession>
<sequence>MSANNRASLLANLRTGGVRSASSNVPQTAAPTVTSFQLPDAPMTAAPGGSFNDSMYSYLAPNQVQMQQQAQMYQMQMLQAEIMKMQIIQQAQQAQQYQLELMRQQQQQQAPHRRTSLDVPASAGPTATSFMSRRASQAEYLKNQLHLNGSSIVEEEVPMPMTGALNGKFGGRLNPNATSFKFGGGSDDEDQEKSWRTGSGAPANTPVTPSYTTVISGGTALGKSGANGGSSVSTSKSDGVANWRRGGNNNSMLNSNRSASLSVKITPPPADRTSPSPTHHAPKTRPEPLRFSVVISEPVSGVTIDNSDGDVSEGTDDASSNSDSLKSESLPTTPPSNSAVTEPPLSPREVASKRLYEGLGLGRPVPQSAQVHTLSFPGANENDLAVNVPHTSVGLTFPNRAGGQPMRQPRGPPCGIDELGSKNFATRIRRKAIGGLGAMLDARVNRREVEAF</sequence>
<evidence type="ECO:0000313" key="2">
    <source>
        <dbReference type="EMBL" id="KLO04833.1"/>
    </source>
</evidence>
<protein>
    <submittedName>
        <fullName evidence="2">Uncharacterized protein</fullName>
    </submittedName>
</protein>
<dbReference type="EMBL" id="KQ086421">
    <property type="protein sequence ID" value="KLO04833.1"/>
    <property type="molecule type" value="Genomic_DNA"/>
</dbReference>
<dbReference type="InParanoid" id="A0A0H2R5S9"/>
<dbReference type="STRING" id="27342.A0A0H2R5S9"/>
<name>A0A0H2R5S9_9AGAM</name>
<evidence type="ECO:0000313" key="3">
    <source>
        <dbReference type="Proteomes" id="UP000053477"/>
    </source>
</evidence>
<feature type="region of interest" description="Disordered" evidence="1">
    <location>
        <begin position="104"/>
        <end position="127"/>
    </location>
</feature>
<keyword evidence="3" id="KW-1185">Reference proteome</keyword>
<dbReference type="AlphaFoldDB" id="A0A0H2R5S9"/>
<feature type="compositionally biased region" description="Polar residues" evidence="1">
    <location>
        <begin position="205"/>
        <end position="216"/>
    </location>
</feature>
<organism evidence="2 3">
    <name type="scientific">Schizopora paradoxa</name>
    <dbReference type="NCBI Taxonomy" id="27342"/>
    <lineage>
        <taxon>Eukaryota</taxon>
        <taxon>Fungi</taxon>
        <taxon>Dikarya</taxon>
        <taxon>Basidiomycota</taxon>
        <taxon>Agaricomycotina</taxon>
        <taxon>Agaricomycetes</taxon>
        <taxon>Hymenochaetales</taxon>
        <taxon>Schizoporaceae</taxon>
        <taxon>Schizopora</taxon>
    </lineage>
</organism>
<feature type="compositionally biased region" description="Acidic residues" evidence="1">
    <location>
        <begin position="307"/>
        <end position="316"/>
    </location>
</feature>
<feature type="compositionally biased region" description="Polar residues" evidence="1">
    <location>
        <begin position="247"/>
        <end position="263"/>
    </location>
</feature>
<feature type="region of interest" description="Disordered" evidence="1">
    <location>
        <begin position="176"/>
        <end position="348"/>
    </location>
</feature>
<evidence type="ECO:0000256" key="1">
    <source>
        <dbReference type="SAM" id="MobiDB-lite"/>
    </source>
</evidence>
<dbReference type="Proteomes" id="UP000053477">
    <property type="component" value="Unassembled WGS sequence"/>
</dbReference>
<proteinExistence type="predicted"/>
<reference evidence="2 3" key="1">
    <citation type="submission" date="2015-04" db="EMBL/GenBank/DDBJ databases">
        <title>Complete genome sequence of Schizopora paradoxa KUC8140, a cosmopolitan wood degrader in East Asia.</title>
        <authorList>
            <consortium name="DOE Joint Genome Institute"/>
            <person name="Min B."/>
            <person name="Park H."/>
            <person name="Jang Y."/>
            <person name="Kim J.-J."/>
            <person name="Kim K.H."/>
            <person name="Pangilinan J."/>
            <person name="Lipzen A."/>
            <person name="Riley R."/>
            <person name="Grigoriev I.V."/>
            <person name="Spatafora J.W."/>
            <person name="Choi I.-G."/>
        </authorList>
    </citation>
    <scope>NUCLEOTIDE SEQUENCE [LARGE SCALE GENOMIC DNA]</scope>
    <source>
        <strain evidence="2 3">KUC8140</strain>
    </source>
</reference>
<dbReference type="OrthoDB" id="4092340at2759"/>
<feature type="compositionally biased region" description="Low complexity" evidence="1">
    <location>
        <begin position="317"/>
        <end position="329"/>
    </location>
</feature>
<gene>
    <name evidence="2" type="ORF">SCHPADRAFT_947403</name>
</gene>